<gene>
    <name evidence="10" type="ORF">Lalb_Chr03g0042441</name>
</gene>
<dbReference type="Pfam" id="PF13912">
    <property type="entry name" value="zf-C2H2_6"/>
    <property type="match status" value="1"/>
</dbReference>
<keyword evidence="5" id="KW-0805">Transcription regulation</keyword>
<keyword evidence="6" id="KW-0804">Transcription</keyword>
<keyword evidence="7" id="KW-0539">Nucleus</keyword>
<dbReference type="InterPro" id="IPR036236">
    <property type="entry name" value="Znf_C2H2_sf"/>
</dbReference>
<dbReference type="EMBL" id="WOCE01000003">
    <property type="protein sequence ID" value="KAE9618088.1"/>
    <property type="molecule type" value="Genomic_DNA"/>
</dbReference>
<comment type="subcellular location">
    <subcellularLocation>
        <location evidence="1">Nucleus</location>
    </subcellularLocation>
</comment>
<accession>A0A6A4QUN4</accession>
<evidence type="ECO:0000259" key="9">
    <source>
        <dbReference type="PROSITE" id="PS50157"/>
    </source>
</evidence>
<sequence length="222" mass="25300">MQFNTQNNNDGHGQVIKSYSCSFCKRGFTNAQALGGHMNTHRRDRARLKQSYEENMISLDMSIKNTNNDHDDHAPQKGKVAGSENLPQYIPSFVDSVVVQMIEDKKGYLDLELKLGSDMEEEQTLSTRKNYKKPFTFSDKDNDLGYLRGKVIGTSEFSLLFLQFSLISKSYMKGVQGFTHSNLYLQKTLIHALSHICKSRAFWDITSLSDVIYVIAVVYDMV</sequence>
<reference evidence="11" key="1">
    <citation type="journal article" date="2020" name="Nat. Commun.">
        <title>Genome sequence of the cluster root forming white lupin.</title>
        <authorList>
            <person name="Hufnagel B."/>
            <person name="Marques A."/>
            <person name="Soriano A."/>
            <person name="Marques L."/>
            <person name="Divol F."/>
            <person name="Doumas P."/>
            <person name="Sallet E."/>
            <person name="Mancinotti D."/>
            <person name="Carrere S."/>
            <person name="Marande W."/>
            <person name="Arribat S."/>
            <person name="Keller J."/>
            <person name="Huneau C."/>
            <person name="Blein T."/>
            <person name="Aime D."/>
            <person name="Laguerre M."/>
            <person name="Taylor J."/>
            <person name="Schubert V."/>
            <person name="Nelson M."/>
            <person name="Geu-Flores F."/>
            <person name="Crespi M."/>
            <person name="Gallardo-Guerrero K."/>
            <person name="Delaux P.-M."/>
            <person name="Salse J."/>
            <person name="Berges H."/>
            <person name="Guyot R."/>
            <person name="Gouzy J."/>
            <person name="Peret B."/>
        </authorList>
    </citation>
    <scope>NUCLEOTIDE SEQUENCE [LARGE SCALE GENOMIC DNA]</scope>
    <source>
        <strain evidence="11">cv. Amiga</strain>
    </source>
</reference>
<evidence type="ECO:0000256" key="5">
    <source>
        <dbReference type="ARBA" id="ARBA00023015"/>
    </source>
</evidence>
<keyword evidence="2" id="KW-0479">Metal-binding</keyword>
<dbReference type="Proteomes" id="UP000447434">
    <property type="component" value="Chromosome 3"/>
</dbReference>
<proteinExistence type="predicted"/>
<evidence type="ECO:0000256" key="2">
    <source>
        <dbReference type="ARBA" id="ARBA00022723"/>
    </source>
</evidence>
<dbReference type="PROSITE" id="PS00028">
    <property type="entry name" value="ZINC_FINGER_C2H2_1"/>
    <property type="match status" value="1"/>
</dbReference>
<dbReference type="SUPFAM" id="SSF57667">
    <property type="entry name" value="beta-beta-alpha zinc fingers"/>
    <property type="match status" value="1"/>
</dbReference>
<evidence type="ECO:0000313" key="10">
    <source>
        <dbReference type="EMBL" id="KAE9618088.1"/>
    </source>
</evidence>
<dbReference type="InterPro" id="IPR052426">
    <property type="entry name" value="Plant_dev_regulator"/>
</dbReference>
<dbReference type="AlphaFoldDB" id="A0A6A4QUN4"/>
<evidence type="ECO:0000256" key="4">
    <source>
        <dbReference type="ARBA" id="ARBA00022833"/>
    </source>
</evidence>
<name>A0A6A4QUN4_LUPAL</name>
<evidence type="ECO:0000256" key="8">
    <source>
        <dbReference type="PROSITE-ProRule" id="PRU00042"/>
    </source>
</evidence>
<dbReference type="Gene3D" id="3.30.160.60">
    <property type="entry name" value="Classic Zinc Finger"/>
    <property type="match status" value="1"/>
</dbReference>
<evidence type="ECO:0000256" key="6">
    <source>
        <dbReference type="ARBA" id="ARBA00023163"/>
    </source>
</evidence>
<dbReference type="OrthoDB" id="780709at2759"/>
<keyword evidence="3 8" id="KW-0863">Zinc-finger</keyword>
<dbReference type="PROSITE" id="PS50157">
    <property type="entry name" value="ZINC_FINGER_C2H2_2"/>
    <property type="match status" value="1"/>
</dbReference>
<organism evidence="10 11">
    <name type="scientific">Lupinus albus</name>
    <name type="common">White lupine</name>
    <name type="synonym">Lupinus termis</name>
    <dbReference type="NCBI Taxonomy" id="3870"/>
    <lineage>
        <taxon>Eukaryota</taxon>
        <taxon>Viridiplantae</taxon>
        <taxon>Streptophyta</taxon>
        <taxon>Embryophyta</taxon>
        <taxon>Tracheophyta</taxon>
        <taxon>Spermatophyta</taxon>
        <taxon>Magnoliopsida</taxon>
        <taxon>eudicotyledons</taxon>
        <taxon>Gunneridae</taxon>
        <taxon>Pentapetalae</taxon>
        <taxon>rosids</taxon>
        <taxon>fabids</taxon>
        <taxon>Fabales</taxon>
        <taxon>Fabaceae</taxon>
        <taxon>Papilionoideae</taxon>
        <taxon>50 kb inversion clade</taxon>
        <taxon>genistoids sensu lato</taxon>
        <taxon>core genistoids</taxon>
        <taxon>Genisteae</taxon>
        <taxon>Lupinus</taxon>
    </lineage>
</organism>
<keyword evidence="4" id="KW-0862">Zinc</keyword>
<protein>
    <submittedName>
        <fullName evidence="10">Putative transcription factor C2H2 family</fullName>
    </submittedName>
</protein>
<dbReference type="InterPro" id="IPR013087">
    <property type="entry name" value="Znf_C2H2_type"/>
</dbReference>
<feature type="domain" description="C2H2-type" evidence="9">
    <location>
        <begin position="19"/>
        <end position="46"/>
    </location>
</feature>
<evidence type="ECO:0000313" key="11">
    <source>
        <dbReference type="Proteomes" id="UP000447434"/>
    </source>
</evidence>
<dbReference type="GO" id="GO:0005634">
    <property type="term" value="C:nucleus"/>
    <property type="evidence" value="ECO:0007669"/>
    <property type="project" value="UniProtKB-SubCell"/>
</dbReference>
<evidence type="ECO:0000256" key="1">
    <source>
        <dbReference type="ARBA" id="ARBA00004123"/>
    </source>
</evidence>
<dbReference type="PANTHER" id="PTHR45801">
    <property type="entry name" value="OS07G0101800 PROTEIN"/>
    <property type="match status" value="1"/>
</dbReference>
<comment type="caution">
    <text evidence="10">The sequence shown here is derived from an EMBL/GenBank/DDBJ whole genome shotgun (WGS) entry which is preliminary data.</text>
</comment>
<evidence type="ECO:0000256" key="3">
    <source>
        <dbReference type="ARBA" id="ARBA00022771"/>
    </source>
</evidence>
<evidence type="ECO:0000256" key="7">
    <source>
        <dbReference type="ARBA" id="ARBA00023242"/>
    </source>
</evidence>
<keyword evidence="11" id="KW-1185">Reference proteome</keyword>
<dbReference type="GO" id="GO:0008270">
    <property type="term" value="F:zinc ion binding"/>
    <property type="evidence" value="ECO:0007669"/>
    <property type="project" value="UniProtKB-KW"/>
</dbReference>
<dbReference type="PANTHER" id="PTHR45801:SF111">
    <property type="entry name" value="C2H2 AND C2HC ZINC FINGERS SUPERFAMILY PROTEIN"/>
    <property type="match status" value="1"/>
</dbReference>